<comment type="similarity">
    <text evidence="12">Belongs to the DnaG primase family.</text>
</comment>
<keyword evidence="15" id="KW-1185">Reference proteome</keyword>
<evidence type="ECO:0000256" key="1">
    <source>
        <dbReference type="ARBA" id="ARBA00022478"/>
    </source>
</evidence>
<dbReference type="AlphaFoldDB" id="A0A6G7VNS1"/>
<protein>
    <recommendedName>
        <fullName evidence="12">DNA primase</fullName>
        <ecNumber evidence="12">2.7.7.101</ecNumber>
    </recommendedName>
</protein>
<keyword evidence="8 12" id="KW-0862">Zinc</keyword>
<dbReference type="PANTHER" id="PTHR30313:SF2">
    <property type="entry name" value="DNA PRIMASE"/>
    <property type="match status" value="1"/>
</dbReference>
<dbReference type="InterPro" id="IPR036977">
    <property type="entry name" value="DNA_primase_Znf_CHC2"/>
</dbReference>
<dbReference type="FunFam" id="3.40.1360.10:FF:000002">
    <property type="entry name" value="DNA primase"/>
    <property type="match status" value="1"/>
</dbReference>
<comment type="cofactor">
    <cofactor evidence="12">
        <name>Zn(2+)</name>
        <dbReference type="ChEBI" id="CHEBI:29105"/>
    </cofactor>
    <text evidence="12">Binds 1 zinc ion per monomer.</text>
</comment>
<evidence type="ECO:0000256" key="7">
    <source>
        <dbReference type="ARBA" id="ARBA00022771"/>
    </source>
</evidence>
<dbReference type="InterPro" id="IPR002694">
    <property type="entry name" value="Znf_CHC2"/>
</dbReference>
<comment type="catalytic activity">
    <reaction evidence="12">
        <text>ssDNA + n NTP = ssDNA/pppN(pN)n-1 hybrid + (n-1) diphosphate.</text>
        <dbReference type="EC" id="2.7.7.101"/>
    </reaction>
</comment>
<dbReference type="Pfam" id="PF08275">
    <property type="entry name" value="DNAG_N"/>
    <property type="match status" value="1"/>
</dbReference>
<keyword evidence="3 12" id="KW-0808">Transferase</keyword>
<keyword evidence="7 12" id="KW-0863">Zinc-finger</keyword>
<dbReference type="InterPro" id="IPR006171">
    <property type="entry name" value="TOPRIM_dom"/>
</dbReference>
<dbReference type="InterPro" id="IPR013264">
    <property type="entry name" value="DNAG_N"/>
</dbReference>
<dbReference type="Proteomes" id="UP000500791">
    <property type="component" value="Chromosome"/>
</dbReference>
<dbReference type="GO" id="GO:0006269">
    <property type="term" value="P:DNA replication, synthesis of primer"/>
    <property type="evidence" value="ECO:0007669"/>
    <property type="project" value="UniProtKB-UniRule"/>
</dbReference>
<evidence type="ECO:0000313" key="15">
    <source>
        <dbReference type="Proteomes" id="UP000500791"/>
    </source>
</evidence>
<dbReference type="SUPFAM" id="SSF57783">
    <property type="entry name" value="Zinc beta-ribbon"/>
    <property type="match status" value="1"/>
</dbReference>
<name>A0A6G7VNS1_9RHOB</name>
<dbReference type="Gene3D" id="3.90.580.10">
    <property type="entry name" value="Zinc finger, CHC2-type domain"/>
    <property type="match status" value="1"/>
</dbReference>
<dbReference type="GO" id="GO:1990077">
    <property type="term" value="C:primosome complex"/>
    <property type="evidence" value="ECO:0007669"/>
    <property type="project" value="UniProtKB-KW"/>
</dbReference>
<keyword evidence="11 12" id="KW-0804">Transcription</keyword>
<keyword evidence="9" id="KW-0460">Magnesium</keyword>
<evidence type="ECO:0000256" key="2">
    <source>
        <dbReference type="ARBA" id="ARBA00022515"/>
    </source>
</evidence>
<dbReference type="EC" id="2.7.7.101" evidence="12"/>
<proteinExistence type="inferred from homology"/>
<evidence type="ECO:0000259" key="13">
    <source>
        <dbReference type="PROSITE" id="PS50880"/>
    </source>
</evidence>
<dbReference type="GO" id="GO:0003677">
    <property type="term" value="F:DNA binding"/>
    <property type="evidence" value="ECO:0007669"/>
    <property type="project" value="UniProtKB-KW"/>
</dbReference>
<comment type="function">
    <text evidence="12">RNA polymerase that catalyzes the synthesis of short RNA molecules used as primers for DNA polymerase during DNA replication.</text>
</comment>
<dbReference type="Pfam" id="PF01807">
    <property type="entry name" value="Zn_ribbon_DnaG"/>
    <property type="match status" value="1"/>
</dbReference>
<evidence type="ECO:0000256" key="8">
    <source>
        <dbReference type="ARBA" id="ARBA00022833"/>
    </source>
</evidence>
<dbReference type="SUPFAM" id="SSF56731">
    <property type="entry name" value="DNA primase core"/>
    <property type="match status" value="1"/>
</dbReference>
<evidence type="ECO:0000256" key="6">
    <source>
        <dbReference type="ARBA" id="ARBA00022723"/>
    </source>
</evidence>
<dbReference type="PANTHER" id="PTHR30313">
    <property type="entry name" value="DNA PRIMASE"/>
    <property type="match status" value="1"/>
</dbReference>
<evidence type="ECO:0000256" key="3">
    <source>
        <dbReference type="ARBA" id="ARBA00022679"/>
    </source>
</evidence>
<dbReference type="RefSeq" id="WP_166192899.1">
    <property type="nucleotide sequence ID" value="NZ_CP049811.1"/>
</dbReference>
<keyword evidence="5 12" id="KW-0235">DNA replication</keyword>
<dbReference type="InterPro" id="IPR019475">
    <property type="entry name" value="DNA_primase_DnaB-bd"/>
</dbReference>
<dbReference type="NCBIfam" id="TIGR01391">
    <property type="entry name" value="dnaG"/>
    <property type="match status" value="1"/>
</dbReference>
<sequence length="648" mass="70940">MNLPPSFFDELRARTSLAAVAARKVTWDSRKSNPGKGDMWAACPFHQEKSASFHVDDRKGFYYCFGCHAKGDAIGFVKETENVSFMEAVEILAREAGMQMPARDPKAVARAQERAGLSDIVEMAVKFYRGQLSGAKAAAARDYISRRGLSKQTVERFEIGYAPAGRTVLFEHLRGKGIDAKDIVASGVAAQPDSGDPYDRFRDRIVFPIRDARGRAISLGGRAMDPNARAKYLNGPETELFDKGRALYNHGPAREAAGKTQSLVVAEGYMDVIALAQAGIGHAVAPLGTAITQGQLALMWRITDEPVIALDGDKAGIRAAQRLIDVALPMLQPGKSLRFCMMPAGQDPDDLIRESGASAMHALLDGARPMVELLWERETEGRVFDSPERRAALDADLRKLLQMIEDPSIRNHYAAALREKRQALFGGNRNRRGGFGKGVPWRPKGAPEPASAGARASFLAREAHALDDHVRLRESAIIAGCLNHPDIALKLEASLERLPMACADLITVRDVLLFHLTSPLHHDASAAVEATMTQIGYDARERLNTLGNVRVARHLAPEADATVAQAAILEEMAKLTAEMGIRDEVRDAEEDLHGVADEGVTWRLQQASLARDRALRGYKDEDAETGGEQELSDHLSRLIAEQVWIKKR</sequence>
<dbReference type="PROSITE" id="PS50880">
    <property type="entry name" value="TOPRIM"/>
    <property type="match status" value="1"/>
</dbReference>
<dbReference type="InterPro" id="IPR006295">
    <property type="entry name" value="DNA_primase_DnaG"/>
</dbReference>
<evidence type="ECO:0000256" key="12">
    <source>
        <dbReference type="HAMAP-Rule" id="MF_00974"/>
    </source>
</evidence>
<accession>A0A6G7VNS1</accession>
<dbReference type="SMART" id="SM00493">
    <property type="entry name" value="TOPRIM"/>
    <property type="match status" value="1"/>
</dbReference>
<dbReference type="Gene3D" id="3.90.980.10">
    <property type="entry name" value="DNA primase, catalytic core, N-terminal domain"/>
    <property type="match status" value="1"/>
</dbReference>
<dbReference type="EMBL" id="CP049811">
    <property type="protein sequence ID" value="QIK41671.1"/>
    <property type="molecule type" value="Genomic_DNA"/>
</dbReference>
<evidence type="ECO:0000256" key="11">
    <source>
        <dbReference type="ARBA" id="ARBA00023163"/>
    </source>
</evidence>
<dbReference type="Gene3D" id="3.40.1360.10">
    <property type="match status" value="1"/>
</dbReference>
<dbReference type="InterPro" id="IPR030846">
    <property type="entry name" value="DnaG_bac"/>
</dbReference>
<dbReference type="InterPro" id="IPR037068">
    <property type="entry name" value="DNA_primase_core_N_sf"/>
</dbReference>
<dbReference type="GO" id="GO:0003899">
    <property type="term" value="F:DNA-directed RNA polymerase activity"/>
    <property type="evidence" value="ECO:0007669"/>
    <property type="project" value="UniProtKB-UniRule"/>
</dbReference>
<reference evidence="14 15" key="1">
    <citation type="submission" date="2020-03" db="EMBL/GenBank/DDBJ databases">
        <title>Complete genome sequence of Monaibacterium sp. ALG8 with diverse plasmids.</title>
        <authorList>
            <person name="Sun C."/>
        </authorList>
    </citation>
    <scope>NUCLEOTIDE SEQUENCE [LARGE SCALE GENOMIC DNA]</scope>
    <source>
        <strain evidence="14 15">ALG8</strain>
    </source>
</reference>
<comment type="subunit">
    <text evidence="12">Monomer. Interacts with DnaB.</text>
</comment>
<dbReference type="SMART" id="SM00400">
    <property type="entry name" value="ZnF_CHCC"/>
    <property type="match status" value="1"/>
</dbReference>
<gene>
    <name evidence="12" type="primary">dnaG</name>
    <name evidence="14" type="ORF">G8E03_13475</name>
</gene>
<dbReference type="HAMAP" id="MF_00974">
    <property type="entry name" value="DNA_primase_DnaG"/>
    <property type="match status" value="1"/>
</dbReference>
<dbReference type="KEGG" id="mon:G8E03_13475"/>
<keyword evidence="6 12" id="KW-0479">Metal-binding</keyword>
<dbReference type="GO" id="GO:0008270">
    <property type="term" value="F:zinc ion binding"/>
    <property type="evidence" value="ECO:0007669"/>
    <property type="project" value="UniProtKB-UniRule"/>
</dbReference>
<organism evidence="14 15">
    <name type="scientific">Pontivivens nitratireducens</name>
    <dbReference type="NCBI Taxonomy" id="2758038"/>
    <lineage>
        <taxon>Bacteria</taxon>
        <taxon>Pseudomonadati</taxon>
        <taxon>Pseudomonadota</taxon>
        <taxon>Alphaproteobacteria</taxon>
        <taxon>Rhodobacterales</taxon>
        <taxon>Paracoccaceae</taxon>
        <taxon>Pontivivens</taxon>
    </lineage>
</organism>
<keyword evidence="2 12" id="KW-0639">Primosome</keyword>
<dbReference type="InterPro" id="IPR050219">
    <property type="entry name" value="DnaG_primase"/>
</dbReference>
<comment type="domain">
    <text evidence="12">Contains an N-terminal zinc-binding domain, a central core domain that contains the primase activity, and a C-terminal DnaB-binding domain.</text>
</comment>
<feature type="zinc finger region" description="CHC2-type" evidence="12">
    <location>
        <begin position="43"/>
        <end position="67"/>
    </location>
</feature>
<dbReference type="GO" id="GO:0005737">
    <property type="term" value="C:cytoplasm"/>
    <property type="evidence" value="ECO:0007669"/>
    <property type="project" value="TreeGrafter"/>
</dbReference>
<dbReference type="Pfam" id="PF10410">
    <property type="entry name" value="DnaB_bind"/>
    <property type="match status" value="1"/>
</dbReference>
<keyword evidence="10 12" id="KW-0238">DNA-binding</keyword>
<evidence type="ECO:0000256" key="5">
    <source>
        <dbReference type="ARBA" id="ARBA00022705"/>
    </source>
</evidence>
<feature type="domain" description="Toprim" evidence="13">
    <location>
        <begin position="261"/>
        <end position="343"/>
    </location>
</feature>
<dbReference type="Pfam" id="PF13155">
    <property type="entry name" value="Toprim_2"/>
    <property type="match status" value="1"/>
</dbReference>
<keyword evidence="1 12" id="KW-0240">DNA-directed RNA polymerase</keyword>
<evidence type="ECO:0000313" key="14">
    <source>
        <dbReference type="EMBL" id="QIK41671.1"/>
    </source>
</evidence>
<keyword evidence="4 12" id="KW-0548">Nucleotidyltransferase</keyword>
<dbReference type="CDD" id="cd03364">
    <property type="entry name" value="TOPRIM_DnaG_primases"/>
    <property type="match status" value="1"/>
</dbReference>
<evidence type="ECO:0000256" key="4">
    <source>
        <dbReference type="ARBA" id="ARBA00022695"/>
    </source>
</evidence>
<evidence type="ECO:0000256" key="9">
    <source>
        <dbReference type="ARBA" id="ARBA00022842"/>
    </source>
</evidence>
<dbReference type="GO" id="GO:0000428">
    <property type="term" value="C:DNA-directed RNA polymerase complex"/>
    <property type="evidence" value="ECO:0007669"/>
    <property type="project" value="UniProtKB-KW"/>
</dbReference>
<dbReference type="InterPro" id="IPR034151">
    <property type="entry name" value="TOPRIM_DnaG_bac"/>
</dbReference>
<evidence type="ECO:0000256" key="10">
    <source>
        <dbReference type="ARBA" id="ARBA00023125"/>
    </source>
</evidence>